<keyword evidence="12" id="KW-1185">Reference proteome</keyword>
<evidence type="ECO:0000256" key="7">
    <source>
        <dbReference type="ARBA" id="ARBA00023180"/>
    </source>
</evidence>
<evidence type="ECO:0000256" key="4">
    <source>
        <dbReference type="ARBA" id="ARBA00022729"/>
    </source>
</evidence>
<reference evidence="11" key="1">
    <citation type="submission" date="2025-08" db="UniProtKB">
        <authorList>
            <consortium name="Ensembl"/>
        </authorList>
    </citation>
    <scope>IDENTIFICATION</scope>
</reference>
<evidence type="ECO:0000313" key="12">
    <source>
        <dbReference type="Proteomes" id="UP000261620"/>
    </source>
</evidence>
<accession>A0A3Q3VV04</accession>
<comment type="subcellular location">
    <subcellularLocation>
        <location evidence="1">Membrane</location>
        <topology evidence="1">Single-pass type I membrane protein</topology>
    </subcellularLocation>
</comment>
<keyword evidence="5" id="KW-1133">Transmembrane helix</keyword>
<keyword evidence="4" id="KW-0732">Signal</keyword>
<evidence type="ECO:0000313" key="11">
    <source>
        <dbReference type="Ensembl" id="ENSMMOP00000006666.1"/>
    </source>
</evidence>
<feature type="compositionally biased region" description="Polar residues" evidence="8">
    <location>
        <begin position="506"/>
        <end position="515"/>
    </location>
</feature>
<dbReference type="AlphaFoldDB" id="A0A3Q3VV04"/>
<dbReference type="InterPro" id="IPR049175">
    <property type="entry name" value="FAM171_C"/>
</dbReference>
<keyword evidence="7" id="KW-0325">Glycoprotein</keyword>
<evidence type="ECO:0008006" key="13">
    <source>
        <dbReference type="Google" id="ProtNLM"/>
    </source>
</evidence>
<dbReference type="Proteomes" id="UP000261620">
    <property type="component" value="Unplaced"/>
</dbReference>
<sequence length="677" mass="74444">MNKSPNPVFNQMMSSPMLRLTFPLLSLLTEQSSSRKELILGEDCNYRTTRLVVGRTLSLHASTPVPQHSSTLSYAFNLKVQVNDVLTHQQLSQAVVQVYINYTRTQTLLTREDGVVLIDVPYQAGVPIIVLASKEGYISTLLHYKSNRFPIFSFVTMSLLGLNQGNIWLFEDSVLITAKTSACFSLFEDASLQPAVQFPKSVLNLTDSSSVTAVKAFLTVPKLQSQEGNFLNTLGIISSKSGSLIVDLSPVAAVSVQLFSGDMELDVRGPIRISLSLPDSCGLQISSVVPAWFFNQTTGGWMRKGLGLVESVEEKLMWTFTAPHLGYWIAAPLTSTRDTKPELSCSVSLTCDSSSQMFYLICRSSPGEAETKRVLSVMRKDQSDSTYEDEILEVSSGNASLECNGLEFSSDLNDLTCLHGQIVPASLTENLFFYNQPVAILHTPAFFHLEELEKSKSANPSWAGSADNAASEPLSKDSFTQTQTAPNVASAAQNQAEKAEFPKVSQEVSSTNTSKAPFGLPESASVPGTLHKIRGSRHSVHALNELSEIPSLQPRAWFVSLEGKPAAEIHYAVSEQHRRRRPAESRETSMDSGVDMSELNQTPGRRAVMLERNVTFVRSTSSCKLTPAQLSIAQKLNNTQAWKKCDYDKGQNGSLVPPKNHHSWQVSSRHTQFLLHI</sequence>
<evidence type="ECO:0000256" key="5">
    <source>
        <dbReference type="ARBA" id="ARBA00022989"/>
    </source>
</evidence>
<evidence type="ECO:0000256" key="3">
    <source>
        <dbReference type="ARBA" id="ARBA00022692"/>
    </source>
</evidence>
<feature type="region of interest" description="Disordered" evidence="8">
    <location>
        <begin position="574"/>
        <end position="599"/>
    </location>
</feature>
<dbReference type="InterPro" id="IPR048530">
    <property type="entry name" value="FAM171_N"/>
</dbReference>
<dbReference type="PANTHER" id="PTHR31626:SF2">
    <property type="entry name" value="PROTEIN FAM171B"/>
    <property type="match status" value="1"/>
</dbReference>
<dbReference type="Ensembl" id="ENSMMOT00000006790.1">
    <property type="protein sequence ID" value="ENSMMOP00000006666.1"/>
    <property type="gene ID" value="ENSMMOG00000005205.1"/>
</dbReference>
<organism evidence="11 12">
    <name type="scientific">Mola mola</name>
    <name type="common">Ocean sunfish</name>
    <name type="synonym">Tetraodon mola</name>
    <dbReference type="NCBI Taxonomy" id="94237"/>
    <lineage>
        <taxon>Eukaryota</taxon>
        <taxon>Metazoa</taxon>
        <taxon>Chordata</taxon>
        <taxon>Craniata</taxon>
        <taxon>Vertebrata</taxon>
        <taxon>Euteleostomi</taxon>
        <taxon>Actinopterygii</taxon>
        <taxon>Neopterygii</taxon>
        <taxon>Teleostei</taxon>
        <taxon>Neoteleostei</taxon>
        <taxon>Acanthomorphata</taxon>
        <taxon>Eupercaria</taxon>
        <taxon>Tetraodontiformes</taxon>
        <taxon>Molidae</taxon>
        <taxon>Mola</taxon>
    </lineage>
</organism>
<proteinExistence type="inferred from homology"/>
<feature type="domain" description="FAM171 C-terminal" evidence="10">
    <location>
        <begin position="504"/>
        <end position="613"/>
    </location>
</feature>
<evidence type="ECO:0000256" key="2">
    <source>
        <dbReference type="ARBA" id="ARBA00006818"/>
    </source>
</evidence>
<feature type="region of interest" description="Disordered" evidence="8">
    <location>
        <begin position="458"/>
        <end position="529"/>
    </location>
</feature>
<keyword evidence="3" id="KW-0812">Transmembrane</keyword>
<feature type="compositionally biased region" description="Polar residues" evidence="8">
    <location>
        <begin position="477"/>
        <end position="496"/>
    </location>
</feature>
<dbReference type="OMA" id="INQGNIW"/>
<evidence type="ECO:0000256" key="8">
    <source>
        <dbReference type="SAM" id="MobiDB-lite"/>
    </source>
</evidence>
<keyword evidence="6" id="KW-0472">Membrane</keyword>
<dbReference type="PANTHER" id="PTHR31626">
    <property type="entry name" value="SUSHI DOMAIN-CONTAINING PROTEIN"/>
    <property type="match status" value="1"/>
</dbReference>
<reference evidence="11" key="2">
    <citation type="submission" date="2025-09" db="UniProtKB">
        <authorList>
            <consortium name="Ensembl"/>
        </authorList>
    </citation>
    <scope>IDENTIFICATION</scope>
</reference>
<dbReference type="Pfam" id="PF10577">
    <property type="entry name" value="FAM171A1-2-B_N"/>
    <property type="match status" value="1"/>
</dbReference>
<evidence type="ECO:0000256" key="1">
    <source>
        <dbReference type="ARBA" id="ARBA00004479"/>
    </source>
</evidence>
<dbReference type="Pfam" id="PF20771">
    <property type="entry name" value="FAM171A1-2-B_C"/>
    <property type="match status" value="1"/>
</dbReference>
<evidence type="ECO:0000259" key="9">
    <source>
        <dbReference type="Pfam" id="PF10577"/>
    </source>
</evidence>
<comment type="similarity">
    <text evidence="2">Belongs to the FAM171 family.</text>
</comment>
<evidence type="ECO:0000256" key="6">
    <source>
        <dbReference type="ARBA" id="ARBA00023136"/>
    </source>
</evidence>
<evidence type="ECO:0000259" key="10">
    <source>
        <dbReference type="Pfam" id="PF20771"/>
    </source>
</evidence>
<dbReference type="GO" id="GO:0016020">
    <property type="term" value="C:membrane"/>
    <property type="evidence" value="ECO:0007669"/>
    <property type="project" value="UniProtKB-SubCell"/>
</dbReference>
<protein>
    <recommendedName>
        <fullName evidence="13">Family with sequence similarity 171 member B</fullName>
    </recommendedName>
</protein>
<name>A0A3Q3VV04_MOLML</name>
<dbReference type="InterPro" id="IPR018890">
    <property type="entry name" value="FAM171"/>
</dbReference>
<feature type="domain" description="FAM171 N-terminal" evidence="9">
    <location>
        <begin position="77"/>
        <end position="331"/>
    </location>
</feature>